<proteinExistence type="predicted"/>
<dbReference type="Proteomes" id="UP001057279">
    <property type="component" value="Linkage Group LG16"/>
</dbReference>
<reference evidence="1" key="1">
    <citation type="submission" date="2022-03" db="EMBL/GenBank/DDBJ databases">
        <title>Genomic analyses of argali, domestic sheep and their hybrids provide insights into chromosomal evolution, heterosis and genetic basis of agronomic traits.</title>
        <authorList>
            <person name="Li M."/>
        </authorList>
    </citation>
    <scope>NUCLEOTIDE SEQUENCE</scope>
    <source>
        <strain evidence="1">F1 hybrid</strain>
    </source>
</reference>
<name>A0ACB9UI47_9CETA</name>
<organism evidence="1 2">
    <name type="scientific">Ovis ammon polii x Ovis aries</name>
    <dbReference type="NCBI Taxonomy" id="2918886"/>
    <lineage>
        <taxon>Eukaryota</taxon>
        <taxon>Metazoa</taxon>
        <taxon>Chordata</taxon>
        <taxon>Craniata</taxon>
        <taxon>Vertebrata</taxon>
        <taxon>Euteleostomi</taxon>
        <taxon>Mammalia</taxon>
        <taxon>Eutheria</taxon>
        <taxon>Laurasiatheria</taxon>
        <taxon>Artiodactyla</taxon>
        <taxon>Ruminantia</taxon>
        <taxon>Pecora</taxon>
        <taxon>Bovidae</taxon>
        <taxon>Caprinae</taxon>
        <taxon>Ovis</taxon>
    </lineage>
</organism>
<evidence type="ECO:0000313" key="1">
    <source>
        <dbReference type="EMBL" id="KAI4571188.1"/>
    </source>
</evidence>
<protein>
    <submittedName>
        <fullName evidence="1">Uncharacterized protein</fullName>
    </submittedName>
</protein>
<dbReference type="EMBL" id="CM043041">
    <property type="protein sequence ID" value="KAI4571188.1"/>
    <property type="molecule type" value="Genomic_DNA"/>
</dbReference>
<comment type="caution">
    <text evidence="1">The sequence shown here is derived from an EMBL/GenBank/DDBJ whole genome shotgun (WGS) entry which is preliminary data.</text>
</comment>
<gene>
    <name evidence="1" type="ORF">MJG53_013294</name>
</gene>
<evidence type="ECO:0000313" key="2">
    <source>
        <dbReference type="Proteomes" id="UP001057279"/>
    </source>
</evidence>
<keyword evidence="2" id="KW-1185">Reference proteome</keyword>
<sequence>MYESGQQLFQGIKSIPHPGYSHPGHSNDLMLIKLNKRIHETPYVRPINIASHCPSAGTSCLVSGWGTTSSPQVTFPKALQCLNITVLSDEQCKKAYPNQIDNTMFCAGDQAGRDSCQDNEDMELTFVENPEQRRIECGWAFGSWSYTIGLGLHSLEADQEPGSQMIEAHLSIQHPEYNKPSFANDLMLIKLEESVPSSDTIQDISIASQCPGAGGDSCLVSGWGRLVNGRLPKVLQCVNISVVSEKICSELYAHVYHPSMFCAGGGQDQKDSCHGDSGGPLVCNGSLQGLVSFGQAQCGQPYVPSVYTNLCKFTDWIQKTIQAS</sequence>
<accession>A0ACB9UI47</accession>